<dbReference type="EMBL" id="JANBOJ010000227">
    <property type="protein sequence ID" value="KAJ1720763.1"/>
    <property type="molecule type" value="Genomic_DNA"/>
</dbReference>
<dbReference type="AlphaFoldDB" id="A0A9W8CR45"/>
<protein>
    <recommendedName>
        <fullName evidence="1">Amine oxidase domain-containing protein</fullName>
    </recommendedName>
</protein>
<dbReference type="PANTHER" id="PTHR42923:SF17">
    <property type="entry name" value="AMINE OXIDASE DOMAIN-CONTAINING PROTEIN"/>
    <property type="match status" value="1"/>
</dbReference>
<dbReference type="Proteomes" id="UP001149813">
    <property type="component" value="Unassembled WGS sequence"/>
</dbReference>
<evidence type="ECO:0000259" key="1">
    <source>
        <dbReference type="Pfam" id="PF01593"/>
    </source>
</evidence>
<name>A0A9W8CR45_9FUNG</name>
<dbReference type="Gene3D" id="1.10.3110.10">
    <property type="entry name" value="protoporphyrinogen ix oxidase, domain 3"/>
    <property type="match status" value="1"/>
</dbReference>
<dbReference type="InterPro" id="IPR036188">
    <property type="entry name" value="FAD/NAD-bd_sf"/>
</dbReference>
<proteinExistence type="predicted"/>
<dbReference type="GO" id="GO:0016491">
    <property type="term" value="F:oxidoreductase activity"/>
    <property type="evidence" value="ECO:0007669"/>
    <property type="project" value="InterPro"/>
</dbReference>
<dbReference type="Pfam" id="PF01593">
    <property type="entry name" value="Amino_oxidase"/>
    <property type="match status" value="1"/>
</dbReference>
<gene>
    <name evidence="2" type="ORF">LPJ53_004648</name>
</gene>
<dbReference type="Gene3D" id="3.50.50.60">
    <property type="entry name" value="FAD/NAD(P)-binding domain"/>
    <property type="match status" value="1"/>
</dbReference>
<comment type="caution">
    <text evidence="2">The sequence shown here is derived from an EMBL/GenBank/DDBJ whole genome shotgun (WGS) entry which is preliminary data.</text>
</comment>
<dbReference type="SUPFAM" id="SSF51905">
    <property type="entry name" value="FAD/NAD(P)-binding domain"/>
    <property type="match status" value="1"/>
</dbReference>
<dbReference type="OrthoDB" id="5977668at2759"/>
<dbReference type="PANTHER" id="PTHR42923">
    <property type="entry name" value="PROTOPORPHYRINOGEN OXIDASE"/>
    <property type="match status" value="1"/>
</dbReference>
<dbReference type="Gene3D" id="3.90.660.20">
    <property type="entry name" value="Protoporphyrinogen oxidase, mitochondrial, domain 2"/>
    <property type="match status" value="1"/>
</dbReference>
<sequence>MTPEPPTQSIAVVGSGLAGLTAAHFLQRGGRRVTLFEQGAAVGMDAASLTVAGERVDVPLRVFTPAYYPCLTRMYAHLGVASAAADYSLGVSHAGAPVWSYTNVRIHGVCVPVPDGLASATALGSRRRRVTRDWVRLLYAALQMQRMPWRLADRQVARQTIAQYLGAQRYSDDFATHVLVPFVAAVMTCSLAAAAEYPANAVLDFVGRVAFGRRVRRAAGGVQEVCRALAEGLGDVRLGTSVVAVEAGGGDGGGGSRGCTVVVEAADGSGRQRLGFDAVVLATQADVAARLLASGSGDGPLLADMLRALRAVPYEDARVYTHADASVMPADRAHWHAVNLATHASGARVTSTHWLNQVDGR</sequence>
<feature type="domain" description="Amine oxidase" evidence="1">
    <location>
        <begin position="17"/>
        <end position="314"/>
    </location>
</feature>
<keyword evidence="3" id="KW-1185">Reference proteome</keyword>
<accession>A0A9W8CR45</accession>
<feature type="non-terminal residue" evidence="2">
    <location>
        <position position="361"/>
    </location>
</feature>
<dbReference type="InterPro" id="IPR002937">
    <property type="entry name" value="Amino_oxidase"/>
</dbReference>
<dbReference type="InterPro" id="IPR050464">
    <property type="entry name" value="Zeta_carotene_desat/Oxidored"/>
</dbReference>
<evidence type="ECO:0000313" key="3">
    <source>
        <dbReference type="Proteomes" id="UP001149813"/>
    </source>
</evidence>
<organism evidence="2 3">
    <name type="scientific">Coemansia erecta</name>
    <dbReference type="NCBI Taxonomy" id="147472"/>
    <lineage>
        <taxon>Eukaryota</taxon>
        <taxon>Fungi</taxon>
        <taxon>Fungi incertae sedis</taxon>
        <taxon>Zoopagomycota</taxon>
        <taxon>Kickxellomycotina</taxon>
        <taxon>Kickxellomycetes</taxon>
        <taxon>Kickxellales</taxon>
        <taxon>Kickxellaceae</taxon>
        <taxon>Coemansia</taxon>
    </lineage>
</organism>
<reference evidence="2" key="1">
    <citation type="submission" date="2022-07" db="EMBL/GenBank/DDBJ databases">
        <title>Phylogenomic reconstructions and comparative analyses of Kickxellomycotina fungi.</title>
        <authorList>
            <person name="Reynolds N.K."/>
            <person name="Stajich J.E."/>
            <person name="Barry K."/>
            <person name="Grigoriev I.V."/>
            <person name="Crous P."/>
            <person name="Smith M.E."/>
        </authorList>
    </citation>
    <scope>NUCLEOTIDE SEQUENCE</scope>
    <source>
        <strain evidence="2">NBRC 32514</strain>
    </source>
</reference>
<evidence type="ECO:0000313" key="2">
    <source>
        <dbReference type="EMBL" id="KAJ1720763.1"/>
    </source>
</evidence>